<comment type="similarity">
    <text evidence="1">Belongs to the 'GDSL' lipolytic enzyme family.</text>
</comment>
<evidence type="ECO:0000313" key="4">
    <source>
        <dbReference type="Proteomes" id="UP000554482"/>
    </source>
</evidence>
<dbReference type="Proteomes" id="UP000554482">
    <property type="component" value="Unassembled WGS sequence"/>
</dbReference>
<dbReference type="FunFam" id="3.40.50.1110:FF:000002">
    <property type="entry name" value="isoamyl acetate-hydrolyzing esterase 1 homolog"/>
    <property type="match status" value="1"/>
</dbReference>
<proteinExistence type="inferred from homology"/>
<dbReference type="AlphaFoldDB" id="A0A7J6VV69"/>
<dbReference type="CDD" id="cd01838">
    <property type="entry name" value="Isoamyl_acetate_hydrolase_like"/>
    <property type="match status" value="1"/>
</dbReference>
<dbReference type="Pfam" id="PF00657">
    <property type="entry name" value="Lipase_GDSL"/>
    <property type="match status" value="1"/>
</dbReference>
<reference evidence="3 4" key="1">
    <citation type="submission" date="2020-06" db="EMBL/GenBank/DDBJ databases">
        <title>Transcriptomic and genomic resources for Thalictrum thalictroides and T. hernandezii: Facilitating candidate gene discovery in an emerging model plant lineage.</title>
        <authorList>
            <person name="Arias T."/>
            <person name="Riano-Pachon D.M."/>
            <person name="Di Stilio V.S."/>
        </authorList>
    </citation>
    <scope>NUCLEOTIDE SEQUENCE [LARGE SCALE GENOMIC DNA]</scope>
    <source>
        <strain evidence="4">cv. WT478/WT964</strain>
        <tissue evidence="3">Leaves</tissue>
    </source>
</reference>
<accession>A0A7J6VV69</accession>
<dbReference type="EMBL" id="JABWDY010026404">
    <property type="protein sequence ID" value="KAF5188701.1"/>
    <property type="molecule type" value="Genomic_DNA"/>
</dbReference>
<dbReference type="PANTHER" id="PTHR14209:SF19">
    <property type="entry name" value="ISOAMYL ACETATE-HYDROLYZING ESTERASE 1 HOMOLOG"/>
    <property type="match status" value="1"/>
</dbReference>
<dbReference type="Gene3D" id="3.40.50.1110">
    <property type="entry name" value="SGNH hydrolase"/>
    <property type="match status" value="1"/>
</dbReference>
<dbReference type="InterPro" id="IPR001087">
    <property type="entry name" value="GDSL"/>
</dbReference>
<dbReference type="InterPro" id="IPR036514">
    <property type="entry name" value="SGNH_hydro_sf"/>
</dbReference>
<organism evidence="3 4">
    <name type="scientific">Thalictrum thalictroides</name>
    <name type="common">Rue-anemone</name>
    <name type="synonym">Anemone thalictroides</name>
    <dbReference type="NCBI Taxonomy" id="46969"/>
    <lineage>
        <taxon>Eukaryota</taxon>
        <taxon>Viridiplantae</taxon>
        <taxon>Streptophyta</taxon>
        <taxon>Embryophyta</taxon>
        <taxon>Tracheophyta</taxon>
        <taxon>Spermatophyta</taxon>
        <taxon>Magnoliopsida</taxon>
        <taxon>Ranunculales</taxon>
        <taxon>Ranunculaceae</taxon>
        <taxon>Thalictroideae</taxon>
        <taxon>Thalictrum</taxon>
    </lineage>
</organism>
<sequence>MRSKIILFGDSITEESFNNGGWGASLANHFSRMVDVMVRGYSGYNTRWILKVLEKVFPVESSTPLAVTIFFGANDACLVDRYGGFQHVPINEYKQNLISIITLLKKRWPTTVVVLITPPPIDEEGRLRNPYGKNPSGLPERTNEAAGAYAKECIAVADECGVSVVDLWSRMQQFPKWEKSFLRDGLHLTAKGNKIVFEEVVEKLKKEGLSVETLPVDLPLFSDIDPQNPLKAFRT</sequence>
<evidence type="ECO:0000313" key="3">
    <source>
        <dbReference type="EMBL" id="KAF5188701.1"/>
    </source>
</evidence>
<keyword evidence="2" id="KW-0378">Hydrolase</keyword>
<dbReference type="GO" id="GO:0016788">
    <property type="term" value="F:hydrolase activity, acting on ester bonds"/>
    <property type="evidence" value="ECO:0007669"/>
    <property type="project" value="InterPro"/>
</dbReference>
<evidence type="ECO:0000256" key="1">
    <source>
        <dbReference type="ARBA" id="ARBA00008668"/>
    </source>
</evidence>
<comment type="caution">
    <text evidence="3">The sequence shown here is derived from an EMBL/GenBank/DDBJ whole genome shotgun (WGS) entry which is preliminary data.</text>
</comment>
<keyword evidence="4" id="KW-1185">Reference proteome</keyword>
<evidence type="ECO:0000256" key="2">
    <source>
        <dbReference type="ARBA" id="ARBA00022801"/>
    </source>
</evidence>
<gene>
    <name evidence="3" type="ORF">FRX31_021712</name>
</gene>
<dbReference type="InterPro" id="IPR045136">
    <property type="entry name" value="Iah1-like"/>
</dbReference>
<protein>
    <submittedName>
        <fullName evidence="3">GDSL esterase/lipase</fullName>
    </submittedName>
</protein>
<dbReference type="SUPFAM" id="SSF52266">
    <property type="entry name" value="SGNH hydrolase"/>
    <property type="match status" value="1"/>
</dbReference>
<dbReference type="OrthoDB" id="671439at2759"/>
<name>A0A7J6VV69_THATH</name>
<dbReference type="PANTHER" id="PTHR14209">
    <property type="entry name" value="ISOAMYL ACETATE-HYDROLYZING ESTERASE 1"/>
    <property type="match status" value="1"/>
</dbReference>